<feature type="domain" description="FCP1 homology" evidence="2">
    <location>
        <begin position="112"/>
        <end position="271"/>
    </location>
</feature>
<dbReference type="InterPro" id="IPR050365">
    <property type="entry name" value="TIM50"/>
</dbReference>
<dbReference type="InterPro" id="IPR023214">
    <property type="entry name" value="HAD_sf"/>
</dbReference>
<sequence>MVARICKRTPTKTIKAGHHHHRRRHHKKSPPKTTATAATIISSINKSISTCKRRIAKLFSKLVRITTPKRKSSGYKYKVLKTQQTESESVHFLAPKELFSDKENAFALPPMISPEKRTIFLDLDETLVHSKPDPPPKRFDFIVRPRIDGEIMNFYVIKRPGVDAFLESISEKYEVVVFTAGLKEYASLVLDRLDKKGLISHRLYRDSCKPFDGKYVKDLSEVGRDLNKAVIVDDNPNAYHFQPENAIPVKPFTGDISDMELLKLIKFFQGCQRYVDMRDAAKEFVSVKEIVGESSVPAEAA</sequence>
<dbReference type="EMBL" id="JANJYJ010000006">
    <property type="protein sequence ID" value="KAK3206751.1"/>
    <property type="molecule type" value="Genomic_DNA"/>
</dbReference>
<accession>A0AAE0A9Z6</accession>
<dbReference type="Gene3D" id="3.40.50.1000">
    <property type="entry name" value="HAD superfamily/HAD-like"/>
    <property type="match status" value="1"/>
</dbReference>
<dbReference type="CDD" id="cd07521">
    <property type="entry name" value="HAD_FCP1-like"/>
    <property type="match status" value="1"/>
</dbReference>
<dbReference type="FunFam" id="3.40.50.1000:FF:000093">
    <property type="entry name" value="NLI interacting factor-like phosphatase family protein"/>
    <property type="match status" value="1"/>
</dbReference>
<evidence type="ECO:0000256" key="1">
    <source>
        <dbReference type="SAM" id="MobiDB-lite"/>
    </source>
</evidence>
<dbReference type="PANTHER" id="PTHR12210">
    <property type="entry name" value="DULLARD PROTEIN PHOSPHATASE"/>
    <property type="match status" value="1"/>
</dbReference>
<name>A0AAE0A9Z6_9ROSI</name>
<feature type="region of interest" description="Disordered" evidence="1">
    <location>
        <begin position="1"/>
        <end position="35"/>
    </location>
</feature>
<dbReference type="GO" id="GO:0016791">
    <property type="term" value="F:phosphatase activity"/>
    <property type="evidence" value="ECO:0007669"/>
    <property type="project" value="InterPro"/>
</dbReference>
<dbReference type="SUPFAM" id="SSF56784">
    <property type="entry name" value="HAD-like"/>
    <property type="match status" value="1"/>
</dbReference>
<protein>
    <recommendedName>
        <fullName evidence="2">FCP1 homology domain-containing protein</fullName>
    </recommendedName>
</protein>
<dbReference type="Pfam" id="PF03031">
    <property type="entry name" value="NIF"/>
    <property type="match status" value="1"/>
</dbReference>
<keyword evidence="4" id="KW-1185">Reference proteome</keyword>
<dbReference type="SMART" id="SM00577">
    <property type="entry name" value="CPDc"/>
    <property type="match status" value="1"/>
</dbReference>
<evidence type="ECO:0000259" key="2">
    <source>
        <dbReference type="PROSITE" id="PS50969"/>
    </source>
</evidence>
<organism evidence="3 4">
    <name type="scientific">Dipteronia sinensis</name>
    <dbReference type="NCBI Taxonomy" id="43782"/>
    <lineage>
        <taxon>Eukaryota</taxon>
        <taxon>Viridiplantae</taxon>
        <taxon>Streptophyta</taxon>
        <taxon>Embryophyta</taxon>
        <taxon>Tracheophyta</taxon>
        <taxon>Spermatophyta</taxon>
        <taxon>Magnoliopsida</taxon>
        <taxon>eudicotyledons</taxon>
        <taxon>Gunneridae</taxon>
        <taxon>Pentapetalae</taxon>
        <taxon>rosids</taxon>
        <taxon>malvids</taxon>
        <taxon>Sapindales</taxon>
        <taxon>Sapindaceae</taxon>
        <taxon>Hippocastanoideae</taxon>
        <taxon>Acereae</taxon>
        <taxon>Dipteronia</taxon>
    </lineage>
</organism>
<comment type="caution">
    <text evidence="3">The sequence shown here is derived from an EMBL/GenBank/DDBJ whole genome shotgun (WGS) entry which is preliminary data.</text>
</comment>
<gene>
    <name evidence="3" type="ORF">Dsin_020797</name>
</gene>
<proteinExistence type="predicted"/>
<evidence type="ECO:0000313" key="4">
    <source>
        <dbReference type="Proteomes" id="UP001281410"/>
    </source>
</evidence>
<reference evidence="3" key="1">
    <citation type="journal article" date="2023" name="Plant J.">
        <title>Genome sequences and population genomics provide insights into the demographic history, inbreeding, and mutation load of two 'living fossil' tree species of Dipteronia.</title>
        <authorList>
            <person name="Feng Y."/>
            <person name="Comes H.P."/>
            <person name="Chen J."/>
            <person name="Zhu S."/>
            <person name="Lu R."/>
            <person name="Zhang X."/>
            <person name="Li P."/>
            <person name="Qiu J."/>
            <person name="Olsen K.M."/>
            <person name="Qiu Y."/>
        </authorList>
    </citation>
    <scope>NUCLEOTIDE SEQUENCE</scope>
    <source>
        <strain evidence="3">NBL</strain>
    </source>
</reference>
<dbReference type="PROSITE" id="PS50969">
    <property type="entry name" value="FCP1"/>
    <property type="match status" value="1"/>
</dbReference>
<feature type="compositionally biased region" description="Basic residues" evidence="1">
    <location>
        <begin position="1"/>
        <end position="30"/>
    </location>
</feature>
<evidence type="ECO:0000313" key="3">
    <source>
        <dbReference type="EMBL" id="KAK3206751.1"/>
    </source>
</evidence>
<dbReference type="InterPro" id="IPR036412">
    <property type="entry name" value="HAD-like_sf"/>
</dbReference>
<dbReference type="AlphaFoldDB" id="A0AAE0A9Z6"/>
<dbReference type="Proteomes" id="UP001281410">
    <property type="component" value="Unassembled WGS sequence"/>
</dbReference>
<dbReference type="InterPro" id="IPR004274">
    <property type="entry name" value="FCP1_dom"/>
</dbReference>
<dbReference type="NCBIfam" id="TIGR02251">
    <property type="entry name" value="HIF-SF_euk"/>
    <property type="match status" value="1"/>
</dbReference>
<dbReference type="InterPro" id="IPR011948">
    <property type="entry name" value="Dullard_phosphatase"/>
</dbReference>